<feature type="transmembrane region" description="Helical" evidence="1">
    <location>
        <begin position="155"/>
        <end position="181"/>
    </location>
</feature>
<sequence>MSKMVNDIDAITLAKLVQKVDPLKKTIIVDCRSFVDYNQSHIRYAINAFYSKMMRRRVYDNKVCDSIMLSQIGEEKCNSTLVDLVLYSENDETVGKQSLTNNYSTVFSSSGIKRKHQNGVKCSGDESSQKLLRTLQEKFTSSKRFNNVLILRGKFFFLFSSLSLQRILWEFFYLIIFHTFIAKKKKTTRI</sequence>
<name>A0A8R1XPD1_ONCVO</name>
<dbReference type="InterPro" id="IPR036873">
    <property type="entry name" value="Rhodanese-like_dom_sf"/>
</dbReference>
<keyword evidence="1" id="KW-0812">Transmembrane</keyword>
<reference evidence="4" key="1">
    <citation type="submission" date="2013-10" db="EMBL/GenBank/DDBJ databases">
        <title>Genome sequencing of Onchocerca volvulus.</title>
        <authorList>
            <person name="Cotton J."/>
            <person name="Tsai J."/>
            <person name="Stanley E."/>
            <person name="Tracey A."/>
            <person name="Holroyd N."/>
            <person name="Lustigman S."/>
            <person name="Berriman M."/>
        </authorList>
    </citation>
    <scope>NUCLEOTIDE SEQUENCE</scope>
</reference>
<evidence type="ECO:0000259" key="2">
    <source>
        <dbReference type="PROSITE" id="PS50206"/>
    </source>
</evidence>
<protein>
    <submittedName>
        <fullName evidence="3">Rhodanese domain-containing protein</fullName>
    </submittedName>
</protein>
<evidence type="ECO:0000313" key="3">
    <source>
        <dbReference type="EnsemblMetazoa" id="OVOC11540.1"/>
    </source>
</evidence>
<evidence type="ECO:0000256" key="1">
    <source>
        <dbReference type="SAM" id="Phobius"/>
    </source>
</evidence>
<dbReference type="AlphaFoldDB" id="A0A8R1XPD1"/>
<dbReference type="EnsemblMetazoa" id="OVOC11540.1">
    <property type="protein sequence ID" value="OVOC11540.1"/>
    <property type="gene ID" value="WBGene00248349"/>
</dbReference>
<dbReference type="EMBL" id="CMVM020000376">
    <property type="status" value="NOT_ANNOTATED_CDS"/>
    <property type="molecule type" value="Genomic_DNA"/>
</dbReference>
<dbReference type="SUPFAM" id="SSF52821">
    <property type="entry name" value="Rhodanese/Cell cycle control phosphatase"/>
    <property type="match status" value="1"/>
</dbReference>
<organism evidence="3 4">
    <name type="scientific">Onchocerca volvulus</name>
    <dbReference type="NCBI Taxonomy" id="6282"/>
    <lineage>
        <taxon>Eukaryota</taxon>
        <taxon>Metazoa</taxon>
        <taxon>Ecdysozoa</taxon>
        <taxon>Nematoda</taxon>
        <taxon>Chromadorea</taxon>
        <taxon>Rhabditida</taxon>
        <taxon>Spirurina</taxon>
        <taxon>Spiruromorpha</taxon>
        <taxon>Filarioidea</taxon>
        <taxon>Onchocercidae</taxon>
        <taxon>Onchocerca</taxon>
    </lineage>
</organism>
<dbReference type="Pfam" id="PF00581">
    <property type="entry name" value="Rhodanese"/>
    <property type="match status" value="1"/>
</dbReference>
<reference evidence="3" key="2">
    <citation type="submission" date="2022-06" db="UniProtKB">
        <authorList>
            <consortium name="EnsemblMetazoa"/>
        </authorList>
    </citation>
    <scope>IDENTIFICATION</scope>
</reference>
<dbReference type="Gene3D" id="3.40.250.10">
    <property type="entry name" value="Rhodanese-like domain"/>
    <property type="match status" value="1"/>
</dbReference>
<keyword evidence="1" id="KW-1133">Transmembrane helix</keyword>
<dbReference type="PROSITE" id="PS50206">
    <property type="entry name" value="RHODANESE_3"/>
    <property type="match status" value="1"/>
</dbReference>
<dbReference type="Proteomes" id="UP000024404">
    <property type="component" value="Unassembled WGS sequence"/>
</dbReference>
<keyword evidence="4" id="KW-1185">Reference proteome</keyword>
<feature type="domain" description="Rhodanese" evidence="2">
    <location>
        <begin position="22"/>
        <end position="57"/>
    </location>
</feature>
<keyword evidence="1" id="KW-0472">Membrane</keyword>
<evidence type="ECO:0000313" key="4">
    <source>
        <dbReference type="Proteomes" id="UP000024404"/>
    </source>
</evidence>
<proteinExistence type="predicted"/>
<accession>A0A8R1XPD1</accession>
<dbReference type="InterPro" id="IPR001763">
    <property type="entry name" value="Rhodanese-like_dom"/>
</dbReference>